<gene>
    <name evidence="1" type="ORF">SAMN04488117_10329</name>
</gene>
<evidence type="ECO:0000313" key="2">
    <source>
        <dbReference type="Proteomes" id="UP000182284"/>
    </source>
</evidence>
<dbReference type="Pfam" id="PF10025">
    <property type="entry name" value="DUF2267"/>
    <property type="match status" value="1"/>
</dbReference>
<dbReference type="Proteomes" id="UP000182284">
    <property type="component" value="Unassembled WGS sequence"/>
</dbReference>
<organism evidence="1 2">
    <name type="scientific">Celeribacter baekdonensis</name>
    <dbReference type="NCBI Taxonomy" id="875171"/>
    <lineage>
        <taxon>Bacteria</taxon>
        <taxon>Pseudomonadati</taxon>
        <taxon>Pseudomonadota</taxon>
        <taxon>Alphaproteobacteria</taxon>
        <taxon>Rhodobacterales</taxon>
        <taxon>Roseobacteraceae</taxon>
        <taxon>Celeribacter</taxon>
    </lineage>
</organism>
<evidence type="ECO:0000313" key="1">
    <source>
        <dbReference type="EMBL" id="SDF22567.1"/>
    </source>
</evidence>
<sequence>MSMPWTYRHSEKEFKSFLKDAKDRMGSVLESDKMAYTVVDGVLHVFRRRLTPPQVIAFGDVLPSSLRAMLVRGWNVDAVPLPFGSRSEMIREAQELRQTRNIMPLNIMPLNVIEATGYALWRHVDHRDLARVLAQIGPEAVAFWHVPGVAENELQQQII</sequence>
<dbReference type="InterPro" id="IPR018727">
    <property type="entry name" value="DUF2267"/>
</dbReference>
<dbReference type="Gene3D" id="1.10.490.110">
    <property type="entry name" value="Uncharacterized conserved protein DUF2267"/>
    <property type="match status" value="1"/>
</dbReference>
<protein>
    <submittedName>
        <fullName evidence="1">Uncharacterized conserved protein, DUF2267 family</fullName>
    </submittedName>
</protein>
<dbReference type="InterPro" id="IPR038282">
    <property type="entry name" value="DUF2267_sf"/>
</dbReference>
<dbReference type="OrthoDB" id="20942at2"/>
<dbReference type="AlphaFoldDB" id="A0A1G7JC73"/>
<accession>A0A1G7JC73</accession>
<proteinExistence type="predicted"/>
<name>A0A1G7JC73_9RHOB</name>
<dbReference type="RefSeq" id="WP_074642621.1">
    <property type="nucleotide sequence ID" value="NZ_FNBL01000003.1"/>
</dbReference>
<dbReference type="EMBL" id="FNBL01000003">
    <property type="protein sequence ID" value="SDF22567.1"/>
    <property type="molecule type" value="Genomic_DNA"/>
</dbReference>
<reference evidence="1 2" key="1">
    <citation type="submission" date="2016-10" db="EMBL/GenBank/DDBJ databases">
        <authorList>
            <person name="de Groot N.N."/>
        </authorList>
    </citation>
    <scope>NUCLEOTIDE SEQUENCE [LARGE SCALE GENOMIC DNA]</scope>
    <source>
        <strain evidence="1 2">DSM 27375</strain>
    </source>
</reference>